<dbReference type="EMBL" id="DXCH01000330">
    <property type="protein sequence ID" value="HIZ08706.1"/>
    <property type="molecule type" value="Genomic_DNA"/>
</dbReference>
<reference evidence="5" key="2">
    <citation type="submission" date="2021-04" db="EMBL/GenBank/DDBJ databases">
        <authorList>
            <person name="Gilroy R."/>
        </authorList>
    </citation>
    <scope>NUCLEOTIDE SEQUENCE</scope>
    <source>
        <strain evidence="5">CHK192-9172</strain>
    </source>
</reference>
<evidence type="ECO:0000313" key="5">
    <source>
        <dbReference type="EMBL" id="HIZ08706.1"/>
    </source>
</evidence>
<reference evidence="5" key="1">
    <citation type="journal article" date="2021" name="PeerJ">
        <title>Extensive microbial diversity within the chicken gut microbiome revealed by metagenomics and culture.</title>
        <authorList>
            <person name="Gilroy R."/>
            <person name="Ravi A."/>
            <person name="Getino M."/>
            <person name="Pursley I."/>
            <person name="Horton D.L."/>
            <person name="Alikhan N.F."/>
            <person name="Baker D."/>
            <person name="Gharbi K."/>
            <person name="Hall N."/>
            <person name="Watson M."/>
            <person name="Adriaenssens E.M."/>
            <person name="Foster-Nyarko E."/>
            <person name="Jarju S."/>
            <person name="Secka A."/>
            <person name="Antonio M."/>
            <person name="Oren A."/>
            <person name="Chaudhuri R.R."/>
            <person name="La Ragione R."/>
            <person name="Hildebrand F."/>
            <person name="Pallen M.J."/>
        </authorList>
    </citation>
    <scope>NUCLEOTIDE SEQUENCE</scope>
    <source>
        <strain evidence="5">CHK192-9172</strain>
    </source>
</reference>
<dbReference type="PANTHER" id="PTHR35788:SF1">
    <property type="entry name" value="EXPORTED PROTEIN"/>
    <property type="match status" value="1"/>
</dbReference>
<feature type="region of interest" description="Disordered" evidence="2">
    <location>
        <begin position="477"/>
        <end position="544"/>
    </location>
</feature>
<evidence type="ECO:0000313" key="6">
    <source>
        <dbReference type="Proteomes" id="UP000824024"/>
    </source>
</evidence>
<protein>
    <submittedName>
        <fullName evidence="5">VanW family protein</fullName>
    </submittedName>
</protein>
<dbReference type="SMART" id="SM01208">
    <property type="entry name" value="G5"/>
    <property type="match status" value="1"/>
</dbReference>
<dbReference type="Pfam" id="PF07501">
    <property type="entry name" value="G5"/>
    <property type="match status" value="1"/>
</dbReference>
<comment type="caution">
    <text evidence="5">The sequence shown here is derived from an EMBL/GenBank/DDBJ whole genome shotgun (WGS) entry which is preliminary data.</text>
</comment>
<dbReference type="InterPro" id="IPR022029">
    <property type="entry name" value="YoaR-like_PG-bd"/>
</dbReference>
<dbReference type="Proteomes" id="UP000824024">
    <property type="component" value="Unassembled WGS sequence"/>
</dbReference>
<evidence type="ECO:0000256" key="1">
    <source>
        <dbReference type="ARBA" id="ARBA00022729"/>
    </source>
</evidence>
<proteinExistence type="predicted"/>
<feature type="signal peptide" evidence="3">
    <location>
        <begin position="1"/>
        <end position="26"/>
    </location>
</feature>
<feature type="domain" description="G5" evidence="4">
    <location>
        <begin position="372"/>
        <end position="448"/>
    </location>
</feature>
<feature type="chain" id="PRO_5038494186" evidence="3">
    <location>
        <begin position="27"/>
        <end position="544"/>
    </location>
</feature>
<dbReference type="InterPro" id="IPR011098">
    <property type="entry name" value="G5_dom"/>
</dbReference>
<evidence type="ECO:0000256" key="3">
    <source>
        <dbReference type="SAM" id="SignalP"/>
    </source>
</evidence>
<dbReference type="Pfam" id="PF04294">
    <property type="entry name" value="VanW"/>
    <property type="match status" value="1"/>
</dbReference>
<name>A0A9D2D5A0_9FIRM</name>
<organism evidence="5 6">
    <name type="scientific">Candidatus Eubacterium avistercoris</name>
    <dbReference type="NCBI Taxonomy" id="2838567"/>
    <lineage>
        <taxon>Bacteria</taxon>
        <taxon>Bacillati</taxon>
        <taxon>Bacillota</taxon>
        <taxon>Clostridia</taxon>
        <taxon>Eubacteriales</taxon>
        <taxon>Eubacteriaceae</taxon>
        <taxon>Eubacterium</taxon>
    </lineage>
</organism>
<feature type="compositionally biased region" description="Basic and acidic residues" evidence="2">
    <location>
        <begin position="478"/>
        <end position="521"/>
    </location>
</feature>
<accession>A0A9D2D5A0</accession>
<dbReference type="Pfam" id="PF12229">
    <property type="entry name" value="PG_binding_4"/>
    <property type="match status" value="1"/>
</dbReference>
<evidence type="ECO:0000259" key="4">
    <source>
        <dbReference type="SMART" id="SM01208"/>
    </source>
</evidence>
<sequence length="544" mass="59152">MRKKFYLPAVAAAAIAVFASVAVVSAKSDSGADNTIADRVYIGEIHVGGMTQEEATEAVSEYVDSLEDKEITLKAGDRSITATAEELGLEWSDTDVAQIALDYGKTGNLIARYKANKDLEHEDKVFPVILKTNEEKATAFLEEETDDLEQKAQDYGLKRENGAFTVVAGKSGTAVDVENSIKAINEAFSDGWKDNMVVELATKEEKPKGSQEELAKVKDVLGTFHTSFSSSTAGRVTNIENACGKINGTVLYPGEEFSVYEAISPMDAENGYALAGSYENGTTVQSYGGGVCQVSTTLYNAVIRAELEITERYAHSMIVSYVDPSSDAAIAGTYKDLKFKNNTDAPIYIEGYTSGRTLYFTIYGQETRDPGREVSFESETTGTTQPKTEIRATNAKIGSITKVQSSHTGRTARLWKIVTVNGVEQSREVFNNSTYRASPAIYEVGTASSNKEAVAAMKEAIATGNIDTVKAAASKWANADKEKEKQEQEEENKKEETKQKDTDKQQTSDKQETDSGKKEQGASDSSQKQEQTDKEDSGNSKSEE</sequence>
<dbReference type="AlphaFoldDB" id="A0A9D2D5A0"/>
<keyword evidence="1 3" id="KW-0732">Signal</keyword>
<dbReference type="PANTHER" id="PTHR35788">
    <property type="entry name" value="EXPORTED PROTEIN-RELATED"/>
    <property type="match status" value="1"/>
</dbReference>
<gene>
    <name evidence="5" type="ORF">IAA08_12320</name>
</gene>
<dbReference type="InterPro" id="IPR007391">
    <property type="entry name" value="Vancomycin_resist_VanW"/>
</dbReference>
<dbReference type="InterPro" id="IPR052913">
    <property type="entry name" value="Glycopeptide_resist_protein"/>
</dbReference>
<feature type="compositionally biased region" description="Basic and acidic residues" evidence="2">
    <location>
        <begin position="530"/>
        <end position="544"/>
    </location>
</feature>
<evidence type="ECO:0000256" key="2">
    <source>
        <dbReference type="SAM" id="MobiDB-lite"/>
    </source>
</evidence>